<dbReference type="Proteomes" id="UP000232003">
    <property type="component" value="Plasmid pNFSY07"/>
</dbReference>
<dbReference type="EMBL" id="CP024792">
    <property type="protein sequence ID" value="AUB44009.1"/>
    <property type="molecule type" value="Genomic_DNA"/>
</dbReference>
<sequence length="40" mass="4508">MEKGEVDAFEEISCIVLVKLYICSQSNMLALLNPGMEELF</sequence>
<geneLocation type="plasmid" evidence="2">
    <name>pnfsy07</name>
</geneLocation>
<keyword evidence="1" id="KW-0614">Plasmid</keyword>
<evidence type="ECO:0000313" key="2">
    <source>
        <dbReference type="Proteomes" id="UP000232003"/>
    </source>
</evidence>
<keyword evidence="2" id="KW-1185">Reference proteome</keyword>
<name>A0A2K8T8N5_9NOSO</name>
<reference evidence="1 2" key="1">
    <citation type="submission" date="2017-11" db="EMBL/GenBank/DDBJ databases">
        <title>Complete genome of a free-living desiccation-tolerant cyanobacterium and its photosynthetic adaptation to extreme terrestrial habitat.</title>
        <authorList>
            <person name="Shang J."/>
        </authorList>
    </citation>
    <scope>NUCLEOTIDE SEQUENCE [LARGE SCALE GENOMIC DNA]</scope>
    <source>
        <strain evidence="1 2">CCNUN1</strain>
        <plasmid evidence="2">pnfsy07</plasmid>
    </source>
</reference>
<organism evidence="1 2">
    <name type="scientific">Nostoc flagelliforme CCNUN1</name>
    <dbReference type="NCBI Taxonomy" id="2038116"/>
    <lineage>
        <taxon>Bacteria</taxon>
        <taxon>Bacillati</taxon>
        <taxon>Cyanobacteriota</taxon>
        <taxon>Cyanophyceae</taxon>
        <taxon>Nostocales</taxon>
        <taxon>Nostocaceae</taxon>
        <taxon>Nostoc</taxon>
    </lineage>
</organism>
<protein>
    <submittedName>
        <fullName evidence="1">Uncharacterized protein</fullName>
    </submittedName>
</protein>
<gene>
    <name evidence="1" type="ORF">COO91_10223</name>
</gene>
<accession>A0A2K8T8N5</accession>
<dbReference type="AlphaFoldDB" id="A0A2K8T8N5"/>
<proteinExistence type="predicted"/>
<evidence type="ECO:0000313" key="1">
    <source>
        <dbReference type="EMBL" id="AUB44009.1"/>
    </source>
</evidence>
<dbReference type="KEGG" id="nfl:COO91_10223"/>